<gene>
    <name evidence="2" type="ORF">SAMN02745178_00955</name>
</gene>
<dbReference type="Gene3D" id="1.10.10.10">
    <property type="entry name" value="Winged helix-like DNA-binding domain superfamily/Winged helix DNA-binding domain"/>
    <property type="match status" value="1"/>
</dbReference>
<protein>
    <submittedName>
        <fullName evidence="2">DNA-binding transcriptional regulator, MarR family</fullName>
    </submittedName>
</protein>
<dbReference type="Proteomes" id="UP000190286">
    <property type="component" value="Unassembled WGS sequence"/>
</dbReference>
<organism evidence="2 3">
    <name type="scientific">Gemmiger formicilis</name>
    <dbReference type="NCBI Taxonomy" id="745368"/>
    <lineage>
        <taxon>Bacteria</taxon>
        <taxon>Bacillati</taxon>
        <taxon>Bacillota</taxon>
        <taxon>Clostridia</taxon>
        <taxon>Eubacteriales</taxon>
        <taxon>Gemmiger</taxon>
    </lineage>
</organism>
<dbReference type="EMBL" id="FUYF01000004">
    <property type="protein sequence ID" value="SKA80147.1"/>
    <property type="molecule type" value="Genomic_DNA"/>
</dbReference>
<dbReference type="InterPro" id="IPR000835">
    <property type="entry name" value="HTH_MarR-typ"/>
</dbReference>
<dbReference type="STRING" id="745368.SAMN02745178_00955"/>
<dbReference type="GeneID" id="93337432"/>
<keyword evidence="2" id="KW-0238">DNA-binding</keyword>
<accession>A0A1T4WSP9</accession>
<dbReference type="PANTHER" id="PTHR33164">
    <property type="entry name" value="TRANSCRIPTIONAL REGULATOR, MARR FAMILY"/>
    <property type="match status" value="1"/>
</dbReference>
<dbReference type="RefSeq" id="WP_159446985.1">
    <property type="nucleotide sequence ID" value="NZ_FUYF01000004.1"/>
</dbReference>
<dbReference type="GO" id="GO:0006950">
    <property type="term" value="P:response to stress"/>
    <property type="evidence" value="ECO:0007669"/>
    <property type="project" value="TreeGrafter"/>
</dbReference>
<dbReference type="InterPro" id="IPR039422">
    <property type="entry name" value="MarR/SlyA-like"/>
</dbReference>
<dbReference type="SMART" id="SM00347">
    <property type="entry name" value="HTH_MARR"/>
    <property type="match status" value="1"/>
</dbReference>
<dbReference type="GO" id="GO:0003700">
    <property type="term" value="F:DNA-binding transcription factor activity"/>
    <property type="evidence" value="ECO:0007669"/>
    <property type="project" value="InterPro"/>
</dbReference>
<feature type="domain" description="HTH marR-type" evidence="1">
    <location>
        <begin position="1"/>
        <end position="134"/>
    </location>
</feature>
<proteinExistence type="predicted"/>
<dbReference type="Pfam" id="PF12802">
    <property type="entry name" value="MarR_2"/>
    <property type="match status" value="1"/>
</dbReference>
<keyword evidence="3" id="KW-1185">Reference proteome</keyword>
<reference evidence="2 3" key="1">
    <citation type="submission" date="2017-02" db="EMBL/GenBank/DDBJ databases">
        <authorList>
            <person name="Peterson S.W."/>
        </authorList>
    </citation>
    <scope>NUCLEOTIDE SEQUENCE [LARGE SCALE GENOMIC DNA]</scope>
    <source>
        <strain evidence="2 3">ATCC 27749</strain>
    </source>
</reference>
<evidence type="ECO:0000313" key="3">
    <source>
        <dbReference type="Proteomes" id="UP000190286"/>
    </source>
</evidence>
<sequence length="143" mass="16274">MLPILSYVQHYKKYHAARFEVASVQYGLNQLEIDILLFLHNNPDCRTASDICRYRGLAKSNVSAAVERLRARGVLTVSPAPDNRRQRLLGFAPDALPMVAVLADIQRCSLEPLFAGFTAQEQQTLQDYLRRMDANLLRELNKE</sequence>
<dbReference type="PANTHER" id="PTHR33164:SF57">
    <property type="entry name" value="MARR-FAMILY TRANSCRIPTIONAL REGULATOR"/>
    <property type="match status" value="1"/>
</dbReference>
<dbReference type="PROSITE" id="PS50995">
    <property type="entry name" value="HTH_MARR_2"/>
    <property type="match status" value="1"/>
</dbReference>
<dbReference type="OrthoDB" id="9795441at2"/>
<dbReference type="GO" id="GO:0003677">
    <property type="term" value="F:DNA binding"/>
    <property type="evidence" value="ECO:0007669"/>
    <property type="project" value="UniProtKB-KW"/>
</dbReference>
<dbReference type="InterPro" id="IPR036388">
    <property type="entry name" value="WH-like_DNA-bd_sf"/>
</dbReference>
<dbReference type="SUPFAM" id="SSF46785">
    <property type="entry name" value="Winged helix' DNA-binding domain"/>
    <property type="match status" value="1"/>
</dbReference>
<name>A0A1T4WSP9_9FIRM</name>
<evidence type="ECO:0000259" key="1">
    <source>
        <dbReference type="PROSITE" id="PS50995"/>
    </source>
</evidence>
<dbReference type="InterPro" id="IPR036390">
    <property type="entry name" value="WH_DNA-bd_sf"/>
</dbReference>
<evidence type="ECO:0000313" key="2">
    <source>
        <dbReference type="EMBL" id="SKA80147.1"/>
    </source>
</evidence>
<dbReference type="AlphaFoldDB" id="A0A1T4WSP9"/>